<dbReference type="STRING" id="1276227.SCHRY_v1c01270"/>
<evidence type="ECO:0000256" key="3">
    <source>
        <dbReference type="ARBA" id="ARBA00023306"/>
    </source>
</evidence>
<evidence type="ECO:0000259" key="5">
    <source>
        <dbReference type="Pfam" id="PF02650"/>
    </source>
</evidence>
<protein>
    <recommendedName>
        <fullName evidence="4">Probable cell division protein WhiA</fullName>
    </recommendedName>
</protein>
<feature type="domain" description="WhiA LAGLIDADG-like" evidence="7">
    <location>
        <begin position="124"/>
        <end position="215"/>
    </location>
</feature>
<name>R4UA21_9MOLU</name>
<dbReference type="InterPro" id="IPR027434">
    <property type="entry name" value="Homing_endonucl"/>
</dbReference>
<dbReference type="PANTHER" id="PTHR37307:SF1">
    <property type="entry name" value="CELL DIVISION PROTEIN WHIA-RELATED"/>
    <property type="match status" value="1"/>
</dbReference>
<comment type="similarity">
    <text evidence="4">Belongs to the WhiA family.</text>
</comment>
<accession>R4UA21</accession>
<evidence type="ECO:0000256" key="2">
    <source>
        <dbReference type="ARBA" id="ARBA00023125"/>
    </source>
</evidence>
<dbReference type="Gene3D" id="3.10.28.10">
    <property type="entry name" value="Homing endonucleases"/>
    <property type="match status" value="1"/>
</dbReference>
<keyword evidence="3 4" id="KW-0131">Cell cycle</keyword>
<feature type="domain" description="Sporulation regulator WhiA C-terminal" evidence="5">
    <location>
        <begin position="219"/>
        <end position="304"/>
    </location>
</feature>
<feature type="domain" description="Sporulation transcription regulator WhiA N-terminal" evidence="6">
    <location>
        <begin position="20"/>
        <end position="103"/>
    </location>
</feature>
<dbReference type="HAMAP" id="MF_01420">
    <property type="entry name" value="HTH_type_WhiA"/>
    <property type="match status" value="1"/>
</dbReference>
<dbReference type="GO" id="GO:0003677">
    <property type="term" value="F:DNA binding"/>
    <property type="evidence" value="ECO:0007669"/>
    <property type="project" value="UniProtKB-UniRule"/>
</dbReference>
<keyword evidence="9" id="KW-1185">Reference proteome</keyword>
<dbReference type="InterPro" id="IPR023054">
    <property type="entry name" value="Sporulation_regulator_WhiA_C"/>
</dbReference>
<dbReference type="RefSeq" id="WP_016338540.1">
    <property type="nucleotide sequence ID" value="NC_021280.1"/>
</dbReference>
<dbReference type="InterPro" id="IPR039518">
    <property type="entry name" value="WhiA_LAGLIDADG_dom"/>
</dbReference>
<evidence type="ECO:0000259" key="6">
    <source>
        <dbReference type="Pfam" id="PF10298"/>
    </source>
</evidence>
<gene>
    <name evidence="4" type="primary">whiA</name>
    <name evidence="8" type="ORF">SCHRY_v1c01270</name>
</gene>
<dbReference type="SUPFAM" id="SSF55608">
    <property type="entry name" value="Homing endonucleases"/>
    <property type="match status" value="1"/>
</dbReference>
<dbReference type="KEGG" id="scr:SCHRY_v1c01270"/>
<dbReference type="PANTHER" id="PTHR37307">
    <property type="entry name" value="CELL DIVISION PROTEIN WHIA-RELATED"/>
    <property type="match status" value="1"/>
</dbReference>
<dbReference type="Pfam" id="PF10298">
    <property type="entry name" value="WhiA_N"/>
    <property type="match status" value="1"/>
</dbReference>
<dbReference type="HOGENOM" id="CLU_053282_1_0_14"/>
<dbReference type="eggNOG" id="COG1481">
    <property type="taxonomic scope" value="Bacteria"/>
</dbReference>
<evidence type="ECO:0000259" key="7">
    <source>
        <dbReference type="Pfam" id="PF14527"/>
    </source>
</evidence>
<dbReference type="Pfam" id="PF14527">
    <property type="entry name" value="LAGLIDADG_WhiA"/>
    <property type="match status" value="1"/>
</dbReference>
<evidence type="ECO:0000313" key="9">
    <source>
        <dbReference type="Proteomes" id="UP000013964"/>
    </source>
</evidence>
<dbReference type="Proteomes" id="UP000013964">
    <property type="component" value="Chromosome"/>
</dbReference>
<dbReference type="GO" id="GO:0043937">
    <property type="term" value="P:regulation of sporulation"/>
    <property type="evidence" value="ECO:0007669"/>
    <property type="project" value="InterPro"/>
</dbReference>
<sequence>MSFALNVKEEISKKSFDLASQKSFLSGFIKYNMNLKLSNNYFNFEVSSISNSIIRMVYSFLKNLYQTDIEVIIIQSNKLKKTKTFVLKIKKDAVKILTDLNIYNFETNQKIIAPNSDWSEREVRAYIAGIFIACGSVNSPETSNYHLEVQFLEEDSALAFKKLLTKFYFSFRIIQRNDKYVCYIKKAILVSDFLKLIDAVNNVLEFENTRISRDITNSINRLNNIEISNQQKAIKAAEEQINMINYLIEHNFFSLLGHNTQKVALLRLENPDASLQDLSNLLFEKENLEISKSGINHLFREIKTKYYNNLK</sequence>
<reference evidence="8 9" key="1">
    <citation type="journal article" date="2013" name="Genome Biol. Evol.">
        <title>Complete genomes of two dipteran-associated spiroplasmas provided insights into the origin, dynamics, and impacts of viral invasion in spiroplasma.</title>
        <authorList>
            <person name="Ku C."/>
            <person name="Lo W.S."/>
            <person name="Chen L.L."/>
            <person name="Kuo C.H."/>
        </authorList>
    </citation>
    <scope>NUCLEOTIDE SEQUENCE [LARGE SCALE GENOMIC DNA]</scope>
    <source>
        <strain evidence="8 9">DF-1</strain>
    </source>
</reference>
<keyword evidence="2 4" id="KW-0238">DNA-binding</keyword>
<dbReference type="PATRIC" id="fig|1276227.3.peg.127"/>
<evidence type="ECO:0000256" key="4">
    <source>
        <dbReference type="HAMAP-Rule" id="MF_01420"/>
    </source>
</evidence>
<proteinExistence type="inferred from homology"/>
<dbReference type="NCBIfam" id="TIGR00647">
    <property type="entry name" value="DNA_bind_WhiA"/>
    <property type="match status" value="1"/>
</dbReference>
<dbReference type="InterPro" id="IPR018478">
    <property type="entry name" value="Sporu_reg_WhiA_N_dom"/>
</dbReference>
<comment type="function">
    <text evidence="4">Involved in cell division and chromosome segregation.</text>
</comment>
<dbReference type="OrthoDB" id="401278at2"/>
<dbReference type="InterPro" id="IPR003802">
    <property type="entry name" value="Sporulation_regulator_WhiA"/>
</dbReference>
<keyword evidence="1 4" id="KW-0132">Cell division</keyword>
<evidence type="ECO:0000313" key="8">
    <source>
        <dbReference type="EMBL" id="AGM24714.1"/>
    </source>
</evidence>
<dbReference type="EMBL" id="CP005077">
    <property type="protein sequence ID" value="AGM24714.1"/>
    <property type="molecule type" value="Genomic_DNA"/>
</dbReference>
<dbReference type="AlphaFoldDB" id="R4UA21"/>
<evidence type="ECO:0000256" key="1">
    <source>
        <dbReference type="ARBA" id="ARBA00022618"/>
    </source>
</evidence>
<dbReference type="Pfam" id="PF02650">
    <property type="entry name" value="HTH_WhiA"/>
    <property type="match status" value="1"/>
</dbReference>
<dbReference type="GO" id="GO:0051301">
    <property type="term" value="P:cell division"/>
    <property type="evidence" value="ECO:0007669"/>
    <property type="project" value="UniProtKB-UniRule"/>
</dbReference>
<organism evidence="8 9">
    <name type="scientific">Spiroplasma chrysopicola DF-1</name>
    <dbReference type="NCBI Taxonomy" id="1276227"/>
    <lineage>
        <taxon>Bacteria</taxon>
        <taxon>Bacillati</taxon>
        <taxon>Mycoplasmatota</taxon>
        <taxon>Mollicutes</taxon>
        <taxon>Entomoplasmatales</taxon>
        <taxon>Spiroplasmataceae</taxon>
        <taxon>Spiroplasma</taxon>
    </lineage>
</organism>